<sequence length="325" mass="37859">MTEEQKHIHTLKNTCNLCKCIFSEKNQKVADHLSGKFRQTLCNTCYLKLQKPNFISFFLHNLSNYDAYFIVTEFGYDTYKIPVIPNSEEKLSLKWALSHVKVYSDSLCKLEETHMPKKEDFYRTLTKEHIHDSEYEHAVTVWNHFKGKNLKEYSDLYLKIDVLLLADHLQLGSSVLLFDAMLKYINIKLELLIDYDMHLFFENSIRGGLTQASMRYAKANNGNTTDYDPTKLKSWIVYQDCNNLYGWAMSHYMPYGGFNWVEPNLSGLNDLTPTSDLGRVGILMNEFEKDFFTCVFGLTLTYHGILRCVLFIATVMTNRCVENIN</sequence>
<dbReference type="GO" id="GO:0071897">
    <property type="term" value="P:DNA biosynthetic process"/>
    <property type="evidence" value="ECO:0007669"/>
    <property type="project" value="UniProtKB-ARBA"/>
</dbReference>
<evidence type="ECO:0000313" key="2">
    <source>
        <dbReference type="Proteomes" id="UP000478052"/>
    </source>
</evidence>
<comment type="caution">
    <text evidence="1">The sequence shown here is derived from an EMBL/GenBank/DDBJ whole genome shotgun (WGS) entry which is preliminary data.</text>
</comment>
<dbReference type="SUPFAM" id="SSF53098">
    <property type="entry name" value="Ribonuclease H-like"/>
    <property type="match status" value="1"/>
</dbReference>
<dbReference type="SUPFAM" id="SSF56672">
    <property type="entry name" value="DNA/RNA polymerases"/>
    <property type="match status" value="1"/>
</dbReference>
<protein>
    <submittedName>
        <fullName evidence="1">DNA pol B 2 domain-containing protein</fullName>
    </submittedName>
</protein>
<dbReference type="AlphaFoldDB" id="A0A6G0Y5S5"/>
<accession>A0A6G0Y5S5</accession>
<keyword evidence="2" id="KW-1185">Reference proteome</keyword>
<organism evidence="1 2">
    <name type="scientific">Aphis craccivora</name>
    <name type="common">Cowpea aphid</name>
    <dbReference type="NCBI Taxonomy" id="307492"/>
    <lineage>
        <taxon>Eukaryota</taxon>
        <taxon>Metazoa</taxon>
        <taxon>Ecdysozoa</taxon>
        <taxon>Arthropoda</taxon>
        <taxon>Hexapoda</taxon>
        <taxon>Insecta</taxon>
        <taxon>Pterygota</taxon>
        <taxon>Neoptera</taxon>
        <taxon>Paraneoptera</taxon>
        <taxon>Hemiptera</taxon>
        <taxon>Sternorrhyncha</taxon>
        <taxon>Aphidomorpha</taxon>
        <taxon>Aphidoidea</taxon>
        <taxon>Aphididae</taxon>
        <taxon>Aphidini</taxon>
        <taxon>Aphis</taxon>
        <taxon>Aphis</taxon>
    </lineage>
</organism>
<dbReference type="OrthoDB" id="6600976at2759"/>
<gene>
    <name evidence="1" type="ORF">FWK35_00022829</name>
</gene>
<dbReference type="InterPro" id="IPR043502">
    <property type="entry name" value="DNA/RNA_pol_sf"/>
</dbReference>
<dbReference type="EMBL" id="VUJU01006068">
    <property type="protein sequence ID" value="KAF0749514.1"/>
    <property type="molecule type" value="Genomic_DNA"/>
</dbReference>
<reference evidence="1 2" key="1">
    <citation type="submission" date="2019-08" db="EMBL/GenBank/DDBJ databases">
        <title>Whole genome of Aphis craccivora.</title>
        <authorList>
            <person name="Voronova N.V."/>
            <person name="Shulinski R.S."/>
            <person name="Bandarenka Y.V."/>
            <person name="Zhorov D.G."/>
            <person name="Warner D."/>
        </authorList>
    </citation>
    <scope>NUCLEOTIDE SEQUENCE [LARGE SCALE GENOMIC DNA]</scope>
    <source>
        <strain evidence="1">180601</strain>
        <tissue evidence="1">Whole Body</tissue>
    </source>
</reference>
<proteinExistence type="predicted"/>
<dbReference type="PANTHER" id="PTHR31511:SF12">
    <property type="entry name" value="RHO TERMINATION FACTOR N-TERMINAL DOMAIN-CONTAINING PROTEIN"/>
    <property type="match status" value="1"/>
</dbReference>
<dbReference type="GO" id="GO:0042575">
    <property type="term" value="C:DNA polymerase complex"/>
    <property type="evidence" value="ECO:0007669"/>
    <property type="project" value="UniProtKB-ARBA"/>
</dbReference>
<evidence type="ECO:0000313" key="1">
    <source>
        <dbReference type="EMBL" id="KAF0749514.1"/>
    </source>
</evidence>
<dbReference type="InterPro" id="IPR012337">
    <property type="entry name" value="RNaseH-like_sf"/>
</dbReference>
<dbReference type="Proteomes" id="UP000478052">
    <property type="component" value="Unassembled WGS sequence"/>
</dbReference>
<dbReference type="PANTHER" id="PTHR31511">
    <property type="entry name" value="PROTEIN CBG23764"/>
    <property type="match status" value="1"/>
</dbReference>
<name>A0A6G0Y5S5_APHCR</name>